<keyword evidence="4" id="KW-0547">Nucleotide-binding</keyword>
<feature type="compositionally biased region" description="Polar residues" evidence="9">
    <location>
        <begin position="688"/>
        <end position="699"/>
    </location>
</feature>
<keyword evidence="6" id="KW-0067">ATP-binding</keyword>
<dbReference type="PANTHER" id="PTHR47634">
    <property type="entry name" value="PROTEIN KINASE DOMAIN-CONTAINING PROTEIN-RELATED"/>
    <property type="match status" value="1"/>
</dbReference>
<evidence type="ECO:0000256" key="1">
    <source>
        <dbReference type="ARBA" id="ARBA00012513"/>
    </source>
</evidence>
<reference evidence="11 12" key="1">
    <citation type="submission" date="2023-10" db="EMBL/GenBank/DDBJ databases">
        <authorList>
            <person name="Maclean D."/>
            <person name="Macfadyen A."/>
        </authorList>
    </citation>
    <scope>NUCLEOTIDE SEQUENCE [LARGE SCALE GENOMIC DNA]</scope>
</reference>
<comment type="catalytic activity">
    <reaction evidence="7">
        <text>L-threonyl-[protein] + ATP = O-phospho-L-threonyl-[protein] + ADP + H(+)</text>
        <dbReference type="Rhea" id="RHEA:46608"/>
        <dbReference type="Rhea" id="RHEA-COMP:11060"/>
        <dbReference type="Rhea" id="RHEA-COMP:11605"/>
        <dbReference type="ChEBI" id="CHEBI:15378"/>
        <dbReference type="ChEBI" id="CHEBI:30013"/>
        <dbReference type="ChEBI" id="CHEBI:30616"/>
        <dbReference type="ChEBI" id="CHEBI:61977"/>
        <dbReference type="ChEBI" id="CHEBI:456216"/>
        <dbReference type="EC" id="2.7.11.1"/>
    </reaction>
</comment>
<dbReference type="PANTHER" id="PTHR47634:SF9">
    <property type="entry name" value="PROTEIN KINASE DOMAIN-CONTAINING PROTEIN-RELATED"/>
    <property type="match status" value="1"/>
</dbReference>
<dbReference type="Gene3D" id="1.10.510.10">
    <property type="entry name" value="Transferase(Phosphotransferase) domain 1"/>
    <property type="match status" value="1"/>
</dbReference>
<dbReference type="GO" id="GO:0000245">
    <property type="term" value="P:spliceosomal complex assembly"/>
    <property type="evidence" value="ECO:0007669"/>
    <property type="project" value="TreeGrafter"/>
</dbReference>
<feature type="compositionally biased region" description="Polar residues" evidence="9">
    <location>
        <begin position="338"/>
        <end position="352"/>
    </location>
</feature>
<comment type="catalytic activity">
    <reaction evidence="8">
        <text>L-seryl-[protein] + ATP = O-phospho-L-seryl-[protein] + ADP + H(+)</text>
        <dbReference type="Rhea" id="RHEA:17989"/>
        <dbReference type="Rhea" id="RHEA-COMP:9863"/>
        <dbReference type="Rhea" id="RHEA-COMP:11604"/>
        <dbReference type="ChEBI" id="CHEBI:15378"/>
        <dbReference type="ChEBI" id="CHEBI:29999"/>
        <dbReference type="ChEBI" id="CHEBI:30616"/>
        <dbReference type="ChEBI" id="CHEBI:83421"/>
        <dbReference type="ChEBI" id="CHEBI:456216"/>
        <dbReference type="EC" id="2.7.11.1"/>
    </reaction>
</comment>
<dbReference type="FunFam" id="3.30.200.20:FF:000770">
    <property type="entry name" value="SRSF protein kinase 2"/>
    <property type="match status" value="1"/>
</dbReference>
<dbReference type="EMBL" id="CAUYUE010000007">
    <property type="protein sequence ID" value="CAK0782897.1"/>
    <property type="molecule type" value="Genomic_DNA"/>
</dbReference>
<dbReference type="InterPro" id="IPR011009">
    <property type="entry name" value="Kinase-like_dom_sf"/>
</dbReference>
<evidence type="ECO:0000256" key="5">
    <source>
        <dbReference type="ARBA" id="ARBA00022777"/>
    </source>
</evidence>
<keyword evidence="2" id="KW-0723">Serine/threonine-protein kinase</keyword>
<dbReference type="InterPro" id="IPR051334">
    <property type="entry name" value="SRPK"/>
</dbReference>
<proteinExistence type="predicted"/>
<dbReference type="GO" id="GO:0005524">
    <property type="term" value="F:ATP binding"/>
    <property type="evidence" value="ECO:0007669"/>
    <property type="project" value="UniProtKB-KW"/>
</dbReference>
<dbReference type="SMART" id="SM00220">
    <property type="entry name" value="S_TKc"/>
    <property type="match status" value="1"/>
</dbReference>
<evidence type="ECO:0000256" key="8">
    <source>
        <dbReference type="ARBA" id="ARBA00048679"/>
    </source>
</evidence>
<dbReference type="PROSITE" id="PS50011">
    <property type="entry name" value="PROTEIN_KINASE_DOM"/>
    <property type="match status" value="1"/>
</dbReference>
<keyword evidence="3" id="KW-0808">Transferase</keyword>
<dbReference type="AlphaFoldDB" id="A0AAV1I799"/>
<feature type="compositionally biased region" description="Low complexity" evidence="9">
    <location>
        <begin position="27"/>
        <end position="37"/>
    </location>
</feature>
<feature type="compositionally biased region" description="Polar residues" evidence="9">
    <location>
        <begin position="286"/>
        <end position="298"/>
    </location>
</feature>
<evidence type="ECO:0000256" key="4">
    <source>
        <dbReference type="ARBA" id="ARBA00022741"/>
    </source>
</evidence>
<dbReference type="GO" id="GO:0050684">
    <property type="term" value="P:regulation of mRNA processing"/>
    <property type="evidence" value="ECO:0007669"/>
    <property type="project" value="TreeGrafter"/>
</dbReference>
<keyword evidence="12" id="KW-1185">Reference proteome</keyword>
<feature type="compositionally biased region" description="Basic residues" evidence="9">
    <location>
        <begin position="271"/>
        <end position="282"/>
    </location>
</feature>
<feature type="region of interest" description="Disordered" evidence="9">
    <location>
        <begin position="544"/>
        <end position="699"/>
    </location>
</feature>
<sequence>MQKPPGAVGPRSANGPPKPVKRRQKKQTQTGQAGGTTAREESAADEARGSDSDAADSSDDEGTEGYKKGGYHPVQIGDLYKDGRYKVIKKLGWGHFSTVWLVEDSQTGHTGALKVQKSASHYTEAARDEITLLTQIRDGDPSDSRHCVRLHDWFEHRGPHGLHICMVFEVLGDNLLSLIKAYSYRNIPLHLVKHIAKQVLISLDYIHRKLGIIHTDLKPENVMLTATVREPKQRPPSAASKPSDAAPNGHAANPEGHLATAAASGQALTKNQKKKLKKKLKKAGAGSQTTDSGQQPDASHTDSDGSCGTGLREKEMSTADGPAAAQLSSQTHRADSRLSANVRQQPQPNLDTEQPAPADPEALTAPEDAMSLEERVVAASAKVVDFGNACWVHKQFTSDIQTRQYRCPEVLLGAKYSTPADMWSLACMVFELATGDLLFDPRSGKDYDRDEDHLALFIELLGRMPRRVCSTGRYAKDYFNRHGELRHIKKLRFWPLERVLHEKYEFPQEEAELMADFLQPMLEYEPERRGTARDMLSHPWLKAPVSAPAGRRPSMASAATAAAPGAEQERTRRRPTHFDVEQTGSPTGPPPKRSRSPSPSPPPRAERREAAAQLRPSEQSTAEQESVDGPNTATTSPRNPSSLASSGVLLSPGSAAAEKVGASTVMVSKTDAASRPVTPEQKTRPGSAATSQGEEWQIL</sequence>
<feature type="compositionally biased region" description="Low complexity" evidence="9">
    <location>
        <begin position="235"/>
        <end position="247"/>
    </location>
</feature>
<feature type="compositionally biased region" description="Low complexity" evidence="9">
    <location>
        <begin position="556"/>
        <end position="566"/>
    </location>
</feature>
<keyword evidence="5" id="KW-0418">Kinase</keyword>
<evidence type="ECO:0000256" key="3">
    <source>
        <dbReference type="ARBA" id="ARBA00022679"/>
    </source>
</evidence>
<dbReference type="Pfam" id="PF00069">
    <property type="entry name" value="Pkinase"/>
    <property type="match status" value="2"/>
</dbReference>
<dbReference type="FunFam" id="1.10.510.10:FF:000339">
    <property type="entry name" value="Serine/threonine-protein kinase SRPK-like protein"/>
    <property type="match status" value="1"/>
</dbReference>
<gene>
    <name evidence="11" type="ORF">CVIRNUC_006092</name>
</gene>
<dbReference type="GO" id="GO:0004674">
    <property type="term" value="F:protein serine/threonine kinase activity"/>
    <property type="evidence" value="ECO:0007669"/>
    <property type="project" value="UniProtKB-KW"/>
</dbReference>
<organism evidence="11 12">
    <name type="scientific">Coccomyxa viridis</name>
    <dbReference type="NCBI Taxonomy" id="1274662"/>
    <lineage>
        <taxon>Eukaryota</taxon>
        <taxon>Viridiplantae</taxon>
        <taxon>Chlorophyta</taxon>
        <taxon>core chlorophytes</taxon>
        <taxon>Trebouxiophyceae</taxon>
        <taxon>Trebouxiophyceae incertae sedis</taxon>
        <taxon>Coccomyxaceae</taxon>
        <taxon>Coccomyxa</taxon>
    </lineage>
</organism>
<comment type="caution">
    <text evidence="11">The sequence shown here is derived from an EMBL/GenBank/DDBJ whole genome shotgun (WGS) entry which is preliminary data.</text>
</comment>
<evidence type="ECO:0000313" key="12">
    <source>
        <dbReference type="Proteomes" id="UP001314263"/>
    </source>
</evidence>
<feature type="region of interest" description="Disordered" evidence="9">
    <location>
        <begin position="228"/>
        <end position="362"/>
    </location>
</feature>
<evidence type="ECO:0000256" key="6">
    <source>
        <dbReference type="ARBA" id="ARBA00022840"/>
    </source>
</evidence>
<name>A0AAV1I799_9CHLO</name>
<evidence type="ECO:0000259" key="10">
    <source>
        <dbReference type="PROSITE" id="PS50011"/>
    </source>
</evidence>
<dbReference type="InterPro" id="IPR008271">
    <property type="entry name" value="Ser/Thr_kinase_AS"/>
</dbReference>
<feature type="region of interest" description="Disordered" evidence="9">
    <location>
        <begin position="1"/>
        <end position="73"/>
    </location>
</feature>
<dbReference type="Proteomes" id="UP001314263">
    <property type="component" value="Unassembled WGS sequence"/>
</dbReference>
<feature type="compositionally biased region" description="Polar residues" evidence="9">
    <location>
        <begin position="616"/>
        <end position="645"/>
    </location>
</feature>
<evidence type="ECO:0000313" key="11">
    <source>
        <dbReference type="EMBL" id="CAK0782897.1"/>
    </source>
</evidence>
<dbReference type="CDD" id="cd14136">
    <property type="entry name" value="STKc_SRPK"/>
    <property type="match status" value="1"/>
</dbReference>
<feature type="compositionally biased region" description="Acidic residues" evidence="9">
    <location>
        <begin position="53"/>
        <end position="63"/>
    </location>
</feature>
<evidence type="ECO:0000256" key="9">
    <source>
        <dbReference type="SAM" id="MobiDB-lite"/>
    </source>
</evidence>
<evidence type="ECO:0000256" key="7">
    <source>
        <dbReference type="ARBA" id="ARBA00047899"/>
    </source>
</evidence>
<dbReference type="InterPro" id="IPR000719">
    <property type="entry name" value="Prot_kinase_dom"/>
</dbReference>
<feature type="domain" description="Protein kinase" evidence="10">
    <location>
        <begin position="85"/>
        <end position="541"/>
    </location>
</feature>
<accession>A0AAV1I799</accession>
<evidence type="ECO:0000256" key="2">
    <source>
        <dbReference type="ARBA" id="ARBA00022527"/>
    </source>
</evidence>
<dbReference type="Gene3D" id="3.30.200.20">
    <property type="entry name" value="Phosphorylase Kinase, domain 1"/>
    <property type="match status" value="1"/>
</dbReference>
<dbReference type="EC" id="2.7.11.1" evidence="1"/>
<dbReference type="SUPFAM" id="SSF56112">
    <property type="entry name" value="Protein kinase-like (PK-like)"/>
    <property type="match status" value="1"/>
</dbReference>
<protein>
    <recommendedName>
        <fullName evidence="1">non-specific serine/threonine protein kinase</fullName>
        <ecNumber evidence="1">2.7.11.1</ecNumber>
    </recommendedName>
</protein>
<dbReference type="PROSITE" id="PS00108">
    <property type="entry name" value="PROTEIN_KINASE_ST"/>
    <property type="match status" value="1"/>
</dbReference>
<feature type="compositionally biased region" description="Basic and acidic residues" evidence="9">
    <location>
        <begin position="38"/>
        <end position="51"/>
    </location>
</feature>